<dbReference type="RefSeq" id="WP_119351769.1">
    <property type="nucleotide sequence ID" value="NZ_QWET01000022.1"/>
</dbReference>
<dbReference type="GO" id="GO:0008999">
    <property type="term" value="F:protein-N-terminal-alanine acetyltransferase activity"/>
    <property type="evidence" value="ECO:0007669"/>
    <property type="project" value="TreeGrafter"/>
</dbReference>
<dbReference type="Gene3D" id="3.40.630.30">
    <property type="match status" value="1"/>
</dbReference>
<comment type="caution">
    <text evidence="2">The sequence shown here is derived from an EMBL/GenBank/DDBJ whole genome shotgun (WGS) entry which is preliminary data.</text>
</comment>
<evidence type="ECO:0000313" key="2">
    <source>
        <dbReference type="EMBL" id="RIH63364.1"/>
    </source>
</evidence>
<sequence length="182" mass="21155">MEHIQVNTKIRLEAIKLSMAKIIFEAIDGDREYLGEWLPFVSTTQQISDTEAFIKSVISQTEKKSDEIYTIWYNEKFAGLIGFKDTDWINRKTEIGYWLIQNMQGKGIITLCTKQLIKLAFKNMKMNRIQIKVAKGNTKSAAIPSRLGFQHEGTEREGEFYQNRYFDLEVFSFLKSDTSTLM</sequence>
<dbReference type="GO" id="GO:0005737">
    <property type="term" value="C:cytoplasm"/>
    <property type="evidence" value="ECO:0007669"/>
    <property type="project" value="TreeGrafter"/>
</dbReference>
<feature type="domain" description="N-acetyltransferase" evidence="1">
    <location>
        <begin position="21"/>
        <end position="167"/>
    </location>
</feature>
<evidence type="ECO:0000313" key="3">
    <source>
        <dbReference type="Proteomes" id="UP000266441"/>
    </source>
</evidence>
<dbReference type="Proteomes" id="UP000266441">
    <property type="component" value="Unassembled WGS sequence"/>
</dbReference>
<dbReference type="InterPro" id="IPR051908">
    <property type="entry name" value="Ribosomal_N-acetyltransferase"/>
</dbReference>
<dbReference type="PANTHER" id="PTHR43441:SF12">
    <property type="entry name" value="RIBOSOMAL N-ACETYLTRANSFERASE YDAF-RELATED"/>
    <property type="match status" value="1"/>
</dbReference>
<dbReference type="EMBL" id="QWET01000022">
    <property type="protein sequence ID" value="RIH63364.1"/>
    <property type="molecule type" value="Genomic_DNA"/>
</dbReference>
<keyword evidence="3" id="KW-1185">Reference proteome</keyword>
<dbReference type="PROSITE" id="PS51186">
    <property type="entry name" value="GNAT"/>
    <property type="match status" value="1"/>
</dbReference>
<proteinExistence type="predicted"/>
<accession>A0A399CU09</accession>
<dbReference type="InterPro" id="IPR016181">
    <property type="entry name" value="Acyl_CoA_acyltransferase"/>
</dbReference>
<keyword evidence="2" id="KW-0808">Transferase</keyword>
<organism evidence="2 3">
    <name type="scientific">Mariniphaga sediminis</name>
    <dbReference type="NCBI Taxonomy" id="1628158"/>
    <lineage>
        <taxon>Bacteria</taxon>
        <taxon>Pseudomonadati</taxon>
        <taxon>Bacteroidota</taxon>
        <taxon>Bacteroidia</taxon>
        <taxon>Marinilabiliales</taxon>
        <taxon>Prolixibacteraceae</taxon>
        <taxon>Mariniphaga</taxon>
    </lineage>
</organism>
<dbReference type="PANTHER" id="PTHR43441">
    <property type="entry name" value="RIBOSOMAL-PROTEIN-SERINE ACETYLTRANSFERASE"/>
    <property type="match status" value="1"/>
</dbReference>
<dbReference type="OrthoDB" id="9812949at2"/>
<dbReference type="AlphaFoldDB" id="A0A399CU09"/>
<evidence type="ECO:0000259" key="1">
    <source>
        <dbReference type="PROSITE" id="PS51186"/>
    </source>
</evidence>
<name>A0A399CU09_9BACT</name>
<dbReference type="GO" id="GO:1990189">
    <property type="term" value="F:protein N-terminal-serine acetyltransferase activity"/>
    <property type="evidence" value="ECO:0007669"/>
    <property type="project" value="TreeGrafter"/>
</dbReference>
<dbReference type="Pfam" id="PF13302">
    <property type="entry name" value="Acetyltransf_3"/>
    <property type="match status" value="1"/>
</dbReference>
<dbReference type="InterPro" id="IPR000182">
    <property type="entry name" value="GNAT_dom"/>
</dbReference>
<dbReference type="SUPFAM" id="SSF55729">
    <property type="entry name" value="Acyl-CoA N-acyltransferases (Nat)"/>
    <property type="match status" value="1"/>
</dbReference>
<reference evidence="2 3" key="1">
    <citation type="journal article" date="2015" name="Int. J. Syst. Evol. Microbiol.">
        <title>Mariniphaga sediminis sp. nov., isolated from coastal sediment.</title>
        <authorList>
            <person name="Wang F.Q."/>
            <person name="Shen Q.Y."/>
            <person name="Chen G.J."/>
            <person name="Du Z.J."/>
        </authorList>
    </citation>
    <scope>NUCLEOTIDE SEQUENCE [LARGE SCALE GENOMIC DNA]</scope>
    <source>
        <strain evidence="2 3">SY21</strain>
    </source>
</reference>
<gene>
    <name evidence="2" type="ORF">D1164_20185</name>
</gene>
<protein>
    <submittedName>
        <fullName evidence="2">N-acetyltransferase</fullName>
    </submittedName>
</protein>